<feature type="chain" id="PRO_5046181238" evidence="1">
    <location>
        <begin position="45"/>
        <end position="539"/>
    </location>
</feature>
<dbReference type="PROSITE" id="PS51318">
    <property type="entry name" value="TAT"/>
    <property type="match status" value="1"/>
</dbReference>
<reference evidence="3" key="1">
    <citation type="journal article" date="2019" name="Int. J. Syst. Evol. Microbiol.">
        <title>The Global Catalogue of Microorganisms (GCM) 10K type strain sequencing project: providing services to taxonomists for standard genome sequencing and annotation.</title>
        <authorList>
            <consortium name="The Broad Institute Genomics Platform"/>
            <consortium name="The Broad Institute Genome Sequencing Center for Infectious Disease"/>
            <person name="Wu L."/>
            <person name="Ma J."/>
        </authorList>
    </citation>
    <scope>NUCLEOTIDE SEQUENCE [LARGE SCALE GENOMIC DNA]</scope>
    <source>
        <strain evidence="3">JCM 17687</strain>
    </source>
</reference>
<dbReference type="InterPro" id="IPR006311">
    <property type="entry name" value="TAT_signal"/>
</dbReference>
<evidence type="ECO:0000256" key="1">
    <source>
        <dbReference type="SAM" id="SignalP"/>
    </source>
</evidence>
<protein>
    <submittedName>
        <fullName evidence="2">DUF1800 domain-containing protein</fullName>
    </submittedName>
</protein>
<evidence type="ECO:0000313" key="2">
    <source>
        <dbReference type="EMBL" id="GAA5022768.1"/>
    </source>
</evidence>
<name>A0ABP9J909_9MICO</name>
<dbReference type="Pfam" id="PF08811">
    <property type="entry name" value="DUF1800"/>
    <property type="match status" value="1"/>
</dbReference>
<accession>A0ABP9J909</accession>
<dbReference type="EMBL" id="BAABIW010000009">
    <property type="protein sequence ID" value="GAA5022768.1"/>
    <property type="molecule type" value="Genomic_DNA"/>
</dbReference>
<gene>
    <name evidence="2" type="ORF">GCM10023258_13370</name>
</gene>
<keyword evidence="3" id="KW-1185">Reference proteome</keyword>
<feature type="signal peptide" evidence="1">
    <location>
        <begin position="1"/>
        <end position="44"/>
    </location>
</feature>
<dbReference type="Proteomes" id="UP001500427">
    <property type="component" value="Unassembled WGS sequence"/>
</dbReference>
<organism evidence="2 3">
    <name type="scientific">Terrabacter aeriphilus</name>
    <dbReference type="NCBI Taxonomy" id="515662"/>
    <lineage>
        <taxon>Bacteria</taxon>
        <taxon>Bacillati</taxon>
        <taxon>Actinomycetota</taxon>
        <taxon>Actinomycetes</taxon>
        <taxon>Micrococcales</taxon>
        <taxon>Intrasporangiaceae</taxon>
        <taxon>Terrabacter</taxon>
    </lineage>
</organism>
<sequence length="539" mass="57809">MRMTAPTPDSSPAAAPARRRVLSGLGAGTALGAVAVATAGSATAAPTAAPAATPAATPAAAPFAAATTTTDPVLHLLRRATFGPTPALVAEVRKTGTTAWLDAQLAPLTAVPDPAMDALLKRWTRLGWKTWQVRERLPDTDRWAVMMEVVESHLARALFSRRQLLETVVDFWTNHLVVPVPSSEVWDNAHLFQRDVVRRHALGRYSDMLNAAARHPAMLKVLDNADSTKRAPNENYGRELLELHTVGVGNYTETDVRMSARVLTGLSVDGESGLFSYKPQRRYVGPVKVLGWSDPNPVAEDGVAVATRYLTYLAQHPATANRIARKLAVRYVSDTPPATLVTKLAQVYLANGTAIAPVLRALFLSPEFAASVGQKVRTPYEDALASCRVLGLTPEPAPTSGDSNLRHLFWALGSFGQAPMGWPAPNGYPDVAAAWNGASSTLNRWNFHLGLAGNWTLKAMTRPAVTTFVPSPLPSTYAALVDALAARLFVTLTAAQREAICRFVDHAPSDPLRAGSAAVTWRLPSIVALLLDSPNFAIR</sequence>
<dbReference type="InterPro" id="IPR014917">
    <property type="entry name" value="DUF1800"/>
</dbReference>
<evidence type="ECO:0000313" key="3">
    <source>
        <dbReference type="Proteomes" id="UP001500427"/>
    </source>
</evidence>
<comment type="caution">
    <text evidence="2">The sequence shown here is derived from an EMBL/GenBank/DDBJ whole genome shotgun (WGS) entry which is preliminary data.</text>
</comment>
<keyword evidence="1" id="KW-0732">Signal</keyword>
<proteinExistence type="predicted"/>